<name>A0A4Q7P896_9BACT</name>
<dbReference type="InterPro" id="IPR024742">
    <property type="entry name" value="Glycogen_debranch_N"/>
</dbReference>
<dbReference type="InterPro" id="IPR010401">
    <property type="entry name" value="AGL/Gdb1"/>
</dbReference>
<feature type="domain" description="Glycogen debranching enzyme bacterial and archaeal type N-terminal" evidence="2">
    <location>
        <begin position="28"/>
        <end position="247"/>
    </location>
</feature>
<dbReference type="GO" id="GO:0005980">
    <property type="term" value="P:glycogen catabolic process"/>
    <property type="evidence" value="ECO:0007669"/>
    <property type="project" value="InterPro"/>
</dbReference>
<dbReference type="AlphaFoldDB" id="A0A4Q7P896"/>
<keyword evidence="4" id="KW-1185">Reference proteome</keyword>
<organism evidence="3 4">
    <name type="scientific">Cecembia calidifontis</name>
    <dbReference type="NCBI Taxonomy" id="1187080"/>
    <lineage>
        <taxon>Bacteria</taxon>
        <taxon>Pseudomonadati</taxon>
        <taxon>Bacteroidota</taxon>
        <taxon>Cytophagia</taxon>
        <taxon>Cytophagales</taxon>
        <taxon>Cyclobacteriaceae</taxon>
        <taxon>Cecembia</taxon>
    </lineage>
</organism>
<reference evidence="3 4" key="1">
    <citation type="submission" date="2019-02" db="EMBL/GenBank/DDBJ databases">
        <title>Genomic Encyclopedia of Archaeal and Bacterial Type Strains, Phase II (KMG-II): from individual species to whole genera.</title>
        <authorList>
            <person name="Goeker M."/>
        </authorList>
    </citation>
    <scope>NUCLEOTIDE SEQUENCE [LARGE SCALE GENOMIC DNA]</scope>
    <source>
        <strain evidence="3 4">DSM 21411</strain>
    </source>
</reference>
<dbReference type="SUPFAM" id="SSF48208">
    <property type="entry name" value="Six-hairpin glycosidases"/>
    <property type="match status" value="1"/>
</dbReference>
<dbReference type="GO" id="GO:0004134">
    <property type="term" value="F:4-alpha-glucanotransferase activity"/>
    <property type="evidence" value="ECO:0007669"/>
    <property type="project" value="InterPro"/>
</dbReference>
<sequence>MEISNFYRMSYIHFDKTQLINLNYSLDREIIRTNRGGCYTSTTIIGCNTRKYHGLLVVPQPQINEQLHVMLSTVHETVIQRGASFNLGISKFPGNYFPRGHKYLEDFTSEPIPKLTYRVGGVLLQKELILDTNRDRVMIRYTLLDAHSPTKIQIKPFLAFRGYHDLSKANDRVNRNFEKVPNGAKFQLYPEYSPLYLQLSKKNKFHSEPDWYYNFEYIMERERGYEYQEDLFYPGYFEFDIEKGESVIFSAGLTEADPSTRQRAFEKELARRVPRNNFENCLINSASQFIQRRDGKTHVVAGYPWFGWWGRDTFIASPGLTLTQGDKETFLEIMDTMVADLHGPLFPNVGSGVMRNMTSMDAPLWFFWSLQQYIIFTGDKKTVKEKYLDKMKGIIDGFRVGTDYNIHMLDNGLMYGGEEGIALTWMDAVNSDGPVTPRIGCPVEINALWYNALCFYHELSGDEEIKSIADLVKKSFNEVFWDEKRGYLADYVDGNYKDWSVRPNMIFATSLPYSPLEESQMDSILEIVKSKLLTKRGLRSLSPDDPGYKGYYHGNQYTRDLAYHNGTVWAWLLGHFVEGYLRLHGKSGKHFVEKIIQGFDEVMSQYGIGTVAEIYDGDPPHRPKGSISQAWSVGELLRMMYLVKKL</sequence>
<dbReference type="InterPro" id="IPR012341">
    <property type="entry name" value="6hp_glycosidase-like_sf"/>
</dbReference>
<dbReference type="Proteomes" id="UP000292209">
    <property type="component" value="Unassembled WGS sequence"/>
</dbReference>
<accession>A0A4Q7P896</accession>
<feature type="domain" description="Glycogen debranching enzyme C-terminal" evidence="1">
    <location>
        <begin position="285"/>
        <end position="638"/>
    </location>
</feature>
<dbReference type="InterPro" id="IPR032790">
    <property type="entry name" value="GDE_C"/>
</dbReference>
<evidence type="ECO:0000313" key="4">
    <source>
        <dbReference type="Proteomes" id="UP000292209"/>
    </source>
</evidence>
<protein>
    <submittedName>
        <fullName evidence="3">Putative glycogen debranching enzyme</fullName>
    </submittedName>
</protein>
<evidence type="ECO:0000313" key="3">
    <source>
        <dbReference type="EMBL" id="RZS94932.1"/>
    </source>
</evidence>
<dbReference type="NCBIfam" id="TIGR01561">
    <property type="entry name" value="gde_arch"/>
    <property type="match status" value="1"/>
</dbReference>
<dbReference type="Pfam" id="PF12439">
    <property type="entry name" value="GDE_N"/>
    <property type="match status" value="1"/>
</dbReference>
<dbReference type="GO" id="GO:0004135">
    <property type="term" value="F:amylo-alpha-1,6-glucosidase activity"/>
    <property type="evidence" value="ECO:0007669"/>
    <property type="project" value="InterPro"/>
</dbReference>
<dbReference type="InterPro" id="IPR006451">
    <property type="entry name" value="Glycogen_debranch_arc"/>
</dbReference>
<dbReference type="PANTHER" id="PTHR10569:SF2">
    <property type="entry name" value="GLYCOGEN DEBRANCHING ENZYME"/>
    <property type="match status" value="1"/>
</dbReference>
<proteinExistence type="predicted"/>
<gene>
    <name evidence="3" type="ORF">BC751_0443</name>
</gene>
<dbReference type="PANTHER" id="PTHR10569">
    <property type="entry name" value="GLYCOGEN DEBRANCHING ENZYME"/>
    <property type="match status" value="1"/>
</dbReference>
<dbReference type="Pfam" id="PF06202">
    <property type="entry name" value="GDE_C"/>
    <property type="match status" value="1"/>
</dbReference>
<comment type="caution">
    <text evidence="3">The sequence shown here is derived from an EMBL/GenBank/DDBJ whole genome shotgun (WGS) entry which is preliminary data.</text>
</comment>
<evidence type="ECO:0000259" key="1">
    <source>
        <dbReference type="Pfam" id="PF06202"/>
    </source>
</evidence>
<dbReference type="EMBL" id="SGXG01000001">
    <property type="protein sequence ID" value="RZS94932.1"/>
    <property type="molecule type" value="Genomic_DNA"/>
</dbReference>
<dbReference type="Gene3D" id="1.50.10.10">
    <property type="match status" value="1"/>
</dbReference>
<dbReference type="InterPro" id="IPR008928">
    <property type="entry name" value="6-hairpin_glycosidase_sf"/>
</dbReference>
<evidence type="ECO:0000259" key="2">
    <source>
        <dbReference type="Pfam" id="PF12439"/>
    </source>
</evidence>